<dbReference type="InterPro" id="IPR007462">
    <property type="entry name" value="COV1-like"/>
</dbReference>
<evidence type="ECO:0000256" key="2">
    <source>
        <dbReference type="SAM" id="Phobius"/>
    </source>
</evidence>
<keyword evidence="2" id="KW-0472">Membrane</keyword>
<evidence type="ECO:0008006" key="5">
    <source>
        <dbReference type="Google" id="ProtNLM"/>
    </source>
</evidence>
<dbReference type="PANTHER" id="PTHR31876:SF26">
    <property type="entry name" value="PROTEIN LIKE COV 2"/>
    <property type="match status" value="1"/>
</dbReference>
<feature type="region of interest" description="Disordered" evidence="1">
    <location>
        <begin position="323"/>
        <end position="359"/>
    </location>
</feature>
<feature type="transmembrane region" description="Helical" evidence="2">
    <location>
        <begin position="171"/>
        <end position="189"/>
    </location>
</feature>
<sequence>MPDADAPIPPSSHHRGVTAIFVRGLAITLPSILTIAILLWAAGMLMDYIVNPVSGLVRYSIGQAIREDVPSANLIRPETRPELDYAGTNYVVRPDAAEKLAAVDTGGAVLTPADITRAGLDQDVFVRFGPRAVPYRDFALVARTVPGDEMPHKAVGLYAELATEKYFRSSFILSALAVVLALLGIYFIGRLVGVRVGAWLVKKVEDDVLGRLPVVSRVYGSVKQVTDFLFAERQIEYNSVVAVEYPLEGVWSIGFVTGESMKGTVEAAGEPLYSILMPTSPMPMTGFTISAPRSKVRELDLTVEQAFQFCLSCGVLVPPQQALGPRPRVNGTPPGSVAPKTIPAPKDLIGSPRVGSTRD</sequence>
<name>A0ABX1VME2_9PLAN</name>
<accession>A0ABX1VME2</accession>
<gene>
    <name evidence="3" type="ORF">LzC2_41930</name>
</gene>
<protein>
    <recommendedName>
        <fullName evidence="5">DUF502 domain-containing protein</fullName>
    </recommendedName>
</protein>
<evidence type="ECO:0000256" key="1">
    <source>
        <dbReference type="SAM" id="MobiDB-lite"/>
    </source>
</evidence>
<dbReference type="PANTHER" id="PTHR31876">
    <property type="entry name" value="COV-LIKE PROTEIN 1"/>
    <property type="match status" value="1"/>
</dbReference>
<keyword evidence="2" id="KW-1133">Transmembrane helix</keyword>
<keyword evidence="2" id="KW-0812">Transmembrane</keyword>
<organism evidence="3 4">
    <name type="scientific">Alienimonas chondri</name>
    <dbReference type="NCBI Taxonomy" id="2681879"/>
    <lineage>
        <taxon>Bacteria</taxon>
        <taxon>Pseudomonadati</taxon>
        <taxon>Planctomycetota</taxon>
        <taxon>Planctomycetia</taxon>
        <taxon>Planctomycetales</taxon>
        <taxon>Planctomycetaceae</taxon>
        <taxon>Alienimonas</taxon>
    </lineage>
</organism>
<proteinExistence type="predicted"/>
<dbReference type="EMBL" id="WTPX01000285">
    <property type="protein sequence ID" value="NNJ28082.1"/>
    <property type="molecule type" value="Genomic_DNA"/>
</dbReference>
<evidence type="ECO:0000313" key="3">
    <source>
        <dbReference type="EMBL" id="NNJ28082.1"/>
    </source>
</evidence>
<reference evidence="3 4" key="1">
    <citation type="journal article" date="2020" name="Syst. Appl. Microbiol.">
        <title>Alienimonas chondri sp. nov., a novel planctomycete isolated from the biofilm of the red alga Chondrus crispus.</title>
        <authorList>
            <person name="Vitorino I."/>
            <person name="Albuquerque L."/>
            <person name="Wiegand S."/>
            <person name="Kallscheuer N."/>
            <person name="da Costa M.S."/>
            <person name="Lobo-da-Cunha A."/>
            <person name="Jogler C."/>
            <person name="Lage O.M."/>
        </authorList>
    </citation>
    <scope>NUCLEOTIDE SEQUENCE [LARGE SCALE GENOMIC DNA]</scope>
    <source>
        <strain evidence="3 4">LzC2</strain>
    </source>
</reference>
<keyword evidence="4" id="KW-1185">Reference proteome</keyword>
<evidence type="ECO:0000313" key="4">
    <source>
        <dbReference type="Proteomes" id="UP000609651"/>
    </source>
</evidence>
<feature type="transmembrane region" description="Helical" evidence="2">
    <location>
        <begin position="20"/>
        <end position="42"/>
    </location>
</feature>
<dbReference type="Pfam" id="PF04367">
    <property type="entry name" value="DUF502"/>
    <property type="match status" value="1"/>
</dbReference>
<dbReference type="Proteomes" id="UP000609651">
    <property type="component" value="Unassembled WGS sequence"/>
</dbReference>
<comment type="caution">
    <text evidence="3">The sequence shown here is derived from an EMBL/GenBank/DDBJ whole genome shotgun (WGS) entry which is preliminary data.</text>
</comment>